<reference evidence="1" key="1">
    <citation type="submission" date="2014-11" db="EMBL/GenBank/DDBJ databases">
        <authorList>
            <person name="Amaro Gonzalez C."/>
        </authorList>
    </citation>
    <scope>NUCLEOTIDE SEQUENCE</scope>
</reference>
<accession>A0A0E9T3R2</accession>
<name>A0A0E9T3R2_ANGAN</name>
<reference evidence="1" key="2">
    <citation type="journal article" date="2015" name="Fish Shellfish Immunol.">
        <title>Early steps in the European eel (Anguilla anguilla)-Vibrio vulnificus interaction in the gills: Role of the RtxA13 toxin.</title>
        <authorList>
            <person name="Callol A."/>
            <person name="Pajuelo D."/>
            <person name="Ebbesson L."/>
            <person name="Teles M."/>
            <person name="MacKenzie S."/>
            <person name="Amaro C."/>
        </authorList>
    </citation>
    <scope>NUCLEOTIDE SEQUENCE</scope>
</reference>
<proteinExistence type="predicted"/>
<protein>
    <submittedName>
        <fullName evidence="1">Uncharacterized protein</fullName>
    </submittedName>
</protein>
<sequence>MRKVSVQFYVVKDSSLLVRLKWKEWCRQVDSDW</sequence>
<dbReference type="AlphaFoldDB" id="A0A0E9T3R2"/>
<dbReference type="EMBL" id="GBXM01060942">
    <property type="protein sequence ID" value="JAH47635.1"/>
    <property type="molecule type" value="Transcribed_RNA"/>
</dbReference>
<evidence type="ECO:0000313" key="1">
    <source>
        <dbReference type="EMBL" id="JAH47635.1"/>
    </source>
</evidence>
<organism evidence="1">
    <name type="scientific">Anguilla anguilla</name>
    <name type="common">European freshwater eel</name>
    <name type="synonym">Muraena anguilla</name>
    <dbReference type="NCBI Taxonomy" id="7936"/>
    <lineage>
        <taxon>Eukaryota</taxon>
        <taxon>Metazoa</taxon>
        <taxon>Chordata</taxon>
        <taxon>Craniata</taxon>
        <taxon>Vertebrata</taxon>
        <taxon>Euteleostomi</taxon>
        <taxon>Actinopterygii</taxon>
        <taxon>Neopterygii</taxon>
        <taxon>Teleostei</taxon>
        <taxon>Anguilliformes</taxon>
        <taxon>Anguillidae</taxon>
        <taxon>Anguilla</taxon>
    </lineage>
</organism>